<feature type="region of interest" description="Disordered" evidence="1">
    <location>
        <begin position="212"/>
        <end position="363"/>
    </location>
</feature>
<name>M3Z4J8_MUSPF</name>
<accession>M3Z4J8</accession>
<sequence length="393" mass="41546">MRAWAKDAKRSRENPSKKETQRQQARGWPSPGWEVGQETHLCARRACRGQGSSREGRGSSSSFWAASAMAWIFLSPSSSSSSDAPHGRTPGPRYRRVAALGSSFSTEERDGPGAGQQGLGGRRSPSFRSLLPQTNSPDPQHLLPQTLESRPPAPPPSDPGVQTPSPSSLRPGSLGLVPRKHPNVGPLGPYYLRTEKPTLQLPFKAYSVFELGPPPLRLESAPPESSPGPPSSGSPLSQNYQESKSLPLLPSGPWSSGLLSLPPSGFPPWGWVLPPPTPAPALAPRGTGHPPEESRASGSHIGHSSTAPGETASVSSGQPGGDYPREGRDWGRSVPGHQVAGGGEYHQDDGCSGRSPGNGNPLMPVCLLGAEPITLHPGEPHTYDHPQTHIRSL</sequence>
<feature type="region of interest" description="Disordered" evidence="1">
    <location>
        <begin position="1"/>
        <end position="36"/>
    </location>
</feature>
<protein>
    <submittedName>
        <fullName evidence="2">Uncharacterized protein</fullName>
    </submittedName>
</protein>
<evidence type="ECO:0000313" key="2">
    <source>
        <dbReference type="Ensembl" id="ENSMPUP00000018510.1"/>
    </source>
</evidence>
<feature type="compositionally biased region" description="Low complexity" evidence="1">
    <location>
        <begin position="164"/>
        <end position="177"/>
    </location>
</feature>
<dbReference type="HOGENOM" id="CLU_701995_0_0_1"/>
<proteinExistence type="predicted"/>
<feature type="region of interest" description="Disordered" evidence="1">
    <location>
        <begin position="76"/>
        <end position="192"/>
    </location>
</feature>
<dbReference type="EMBL" id="AEYP01097732">
    <property type="status" value="NOT_ANNOTATED_CDS"/>
    <property type="molecule type" value="Genomic_DNA"/>
</dbReference>
<feature type="compositionally biased region" description="Polar residues" evidence="1">
    <location>
        <begin position="302"/>
        <end position="317"/>
    </location>
</feature>
<dbReference type="AlphaFoldDB" id="M3Z4J8"/>
<dbReference type="InParanoid" id="M3Z4J8"/>
<feature type="compositionally biased region" description="Basic and acidic residues" evidence="1">
    <location>
        <begin position="1"/>
        <end position="21"/>
    </location>
</feature>
<organism evidence="2">
    <name type="scientific">Mustela putorius furo</name>
    <name type="common">European domestic ferret</name>
    <name type="synonym">Mustela furo</name>
    <dbReference type="NCBI Taxonomy" id="9669"/>
    <lineage>
        <taxon>Eukaryota</taxon>
        <taxon>Metazoa</taxon>
        <taxon>Chordata</taxon>
        <taxon>Craniata</taxon>
        <taxon>Vertebrata</taxon>
        <taxon>Euteleostomi</taxon>
        <taxon>Mammalia</taxon>
        <taxon>Eutheria</taxon>
        <taxon>Laurasiatheria</taxon>
        <taxon>Carnivora</taxon>
        <taxon>Caniformia</taxon>
        <taxon>Musteloidea</taxon>
        <taxon>Mustelidae</taxon>
        <taxon>Mustelinae</taxon>
        <taxon>Mustela</taxon>
    </lineage>
</organism>
<reference evidence="2" key="1">
    <citation type="submission" date="2024-06" db="UniProtKB">
        <authorList>
            <consortium name="Ensembl"/>
        </authorList>
    </citation>
    <scope>IDENTIFICATION</scope>
</reference>
<evidence type="ECO:0000256" key="1">
    <source>
        <dbReference type="SAM" id="MobiDB-lite"/>
    </source>
</evidence>
<feature type="compositionally biased region" description="Low complexity" evidence="1">
    <location>
        <begin position="245"/>
        <end position="272"/>
    </location>
</feature>
<dbReference type="Ensembl" id="ENSMPUT00000018781.1">
    <property type="protein sequence ID" value="ENSMPUP00000018510.1"/>
    <property type="gene ID" value="ENSMPUG00000018629.1"/>
</dbReference>
<feature type="compositionally biased region" description="Gly residues" evidence="1">
    <location>
        <begin position="112"/>
        <end position="121"/>
    </location>
</feature>